<dbReference type="PROSITE" id="PS50110">
    <property type="entry name" value="RESPONSE_REGULATORY"/>
    <property type="match status" value="1"/>
</dbReference>
<dbReference type="GO" id="GO:0006355">
    <property type="term" value="P:regulation of DNA-templated transcription"/>
    <property type="evidence" value="ECO:0007669"/>
    <property type="project" value="InterPro"/>
</dbReference>
<dbReference type="GO" id="GO:0032993">
    <property type="term" value="C:protein-DNA complex"/>
    <property type="evidence" value="ECO:0007669"/>
    <property type="project" value="TreeGrafter"/>
</dbReference>
<keyword evidence="5 8" id="KW-0238">DNA-binding</keyword>
<dbReference type="GO" id="GO:0000976">
    <property type="term" value="F:transcription cis-regulatory region binding"/>
    <property type="evidence" value="ECO:0007669"/>
    <property type="project" value="TreeGrafter"/>
</dbReference>
<dbReference type="InterPro" id="IPR036388">
    <property type="entry name" value="WH-like_DNA-bd_sf"/>
</dbReference>
<evidence type="ECO:0000256" key="5">
    <source>
        <dbReference type="ARBA" id="ARBA00023125"/>
    </source>
</evidence>
<evidence type="ECO:0000256" key="8">
    <source>
        <dbReference type="PROSITE-ProRule" id="PRU01091"/>
    </source>
</evidence>
<evidence type="ECO:0000313" key="12">
    <source>
        <dbReference type="Proteomes" id="UP000257144"/>
    </source>
</evidence>
<name>A0A3D8GW89_9BACI</name>
<dbReference type="SMART" id="SM00448">
    <property type="entry name" value="REC"/>
    <property type="match status" value="1"/>
</dbReference>
<protein>
    <submittedName>
        <fullName evidence="11">DNA-binding response regulator</fullName>
    </submittedName>
</protein>
<dbReference type="InterPro" id="IPR001867">
    <property type="entry name" value="OmpR/PhoB-type_DNA-bd"/>
</dbReference>
<dbReference type="PANTHER" id="PTHR48111">
    <property type="entry name" value="REGULATOR OF RPOS"/>
    <property type="match status" value="1"/>
</dbReference>
<dbReference type="InterPro" id="IPR016032">
    <property type="entry name" value="Sig_transdc_resp-reg_C-effctor"/>
</dbReference>
<dbReference type="GO" id="GO:0000156">
    <property type="term" value="F:phosphorelay response regulator activity"/>
    <property type="evidence" value="ECO:0007669"/>
    <property type="project" value="TreeGrafter"/>
</dbReference>
<feature type="domain" description="OmpR/PhoB-type" evidence="10">
    <location>
        <begin position="127"/>
        <end position="224"/>
    </location>
</feature>
<gene>
    <name evidence="11" type="ORF">DRW41_01695</name>
</gene>
<comment type="subcellular location">
    <subcellularLocation>
        <location evidence="1">Cytoplasm</location>
    </subcellularLocation>
</comment>
<dbReference type="Pfam" id="PF00486">
    <property type="entry name" value="Trans_reg_C"/>
    <property type="match status" value="1"/>
</dbReference>
<dbReference type="CDD" id="cd00383">
    <property type="entry name" value="trans_reg_C"/>
    <property type="match status" value="1"/>
</dbReference>
<dbReference type="AlphaFoldDB" id="A0A3D8GW89"/>
<sequence>MRKVMIIEDEPKLRQLIAAHLEKWGFSPRAALSFDAIDEEAASLEPDIILLDINLPSYDGFYWCKKIREVTSAPIVFISSRSENMDIVMAMNVGGDDYIQKPFSLDVLVAKLNAILRRTAAPHQREKALLEYNGLLLNLEKASAQFAAKEAILTKNEFYILAMLMKRPGKIVGRDEIMRALWQDESFIDDNTLTVNMNRLRRKLESLGLAGAIQTRKGQGYILQ</sequence>
<keyword evidence="6" id="KW-0804">Transcription</keyword>
<evidence type="ECO:0000259" key="10">
    <source>
        <dbReference type="PROSITE" id="PS51755"/>
    </source>
</evidence>
<dbReference type="GO" id="GO:0005829">
    <property type="term" value="C:cytosol"/>
    <property type="evidence" value="ECO:0007669"/>
    <property type="project" value="TreeGrafter"/>
</dbReference>
<dbReference type="Pfam" id="PF00072">
    <property type="entry name" value="Response_reg"/>
    <property type="match status" value="1"/>
</dbReference>
<dbReference type="Gene3D" id="3.40.50.2300">
    <property type="match status" value="1"/>
</dbReference>
<dbReference type="InterPro" id="IPR039420">
    <property type="entry name" value="WalR-like"/>
</dbReference>
<dbReference type="SMART" id="SM00862">
    <property type="entry name" value="Trans_reg_C"/>
    <property type="match status" value="1"/>
</dbReference>
<evidence type="ECO:0000256" key="2">
    <source>
        <dbReference type="ARBA" id="ARBA00022553"/>
    </source>
</evidence>
<evidence type="ECO:0000313" key="11">
    <source>
        <dbReference type="EMBL" id="RDU38306.1"/>
    </source>
</evidence>
<comment type="caution">
    <text evidence="11">The sequence shown here is derived from an EMBL/GenBank/DDBJ whole genome shotgun (WGS) entry which is preliminary data.</text>
</comment>
<evidence type="ECO:0000256" key="4">
    <source>
        <dbReference type="ARBA" id="ARBA00023015"/>
    </source>
</evidence>
<dbReference type="Proteomes" id="UP000257144">
    <property type="component" value="Unassembled WGS sequence"/>
</dbReference>
<proteinExistence type="predicted"/>
<dbReference type="Gene3D" id="1.10.10.10">
    <property type="entry name" value="Winged helix-like DNA-binding domain superfamily/Winged helix DNA-binding domain"/>
    <property type="match status" value="1"/>
</dbReference>
<dbReference type="InterPro" id="IPR011006">
    <property type="entry name" value="CheY-like_superfamily"/>
</dbReference>
<accession>A0A3D8GW89</accession>
<evidence type="ECO:0000256" key="1">
    <source>
        <dbReference type="ARBA" id="ARBA00004496"/>
    </source>
</evidence>
<dbReference type="EMBL" id="QNQT01000001">
    <property type="protein sequence ID" value="RDU38306.1"/>
    <property type="molecule type" value="Genomic_DNA"/>
</dbReference>
<dbReference type="SUPFAM" id="SSF46894">
    <property type="entry name" value="C-terminal effector domain of the bipartite response regulators"/>
    <property type="match status" value="1"/>
</dbReference>
<feature type="modified residue" description="4-aspartylphosphate" evidence="7">
    <location>
        <position position="52"/>
    </location>
</feature>
<evidence type="ECO:0000256" key="6">
    <source>
        <dbReference type="ARBA" id="ARBA00023163"/>
    </source>
</evidence>
<keyword evidence="12" id="KW-1185">Reference proteome</keyword>
<evidence type="ECO:0000256" key="7">
    <source>
        <dbReference type="PROSITE-ProRule" id="PRU00169"/>
    </source>
</evidence>
<feature type="DNA-binding region" description="OmpR/PhoB-type" evidence="8">
    <location>
        <begin position="127"/>
        <end position="224"/>
    </location>
</feature>
<organism evidence="11 12">
    <name type="scientific">Neobacillus piezotolerans</name>
    <dbReference type="NCBI Taxonomy" id="2259171"/>
    <lineage>
        <taxon>Bacteria</taxon>
        <taxon>Bacillati</taxon>
        <taxon>Bacillota</taxon>
        <taxon>Bacilli</taxon>
        <taxon>Bacillales</taxon>
        <taxon>Bacillaceae</taxon>
        <taxon>Neobacillus</taxon>
    </lineage>
</organism>
<feature type="domain" description="Response regulatory" evidence="9">
    <location>
        <begin position="3"/>
        <end position="116"/>
    </location>
</feature>
<dbReference type="SUPFAM" id="SSF52172">
    <property type="entry name" value="CheY-like"/>
    <property type="match status" value="1"/>
</dbReference>
<dbReference type="OrthoDB" id="9790442at2"/>
<evidence type="ECO:0000259" key="9">
    <source>
        <dbReference type="PROSITE" id="PS50110"/>
    </source>
</evidence>
<keyword evidence="4" id="KW-0805">Transcription regulation</keyword>
<dbReference type="PROSITE" id="PS51755">
    <property type="entry name" value="OMPR_PHOB"/>
    <property type="match status" value="1"/>
</dbReference>
<evidence type="ECO:0000256" key="3">
    <source>
        <dbReference type="ARBA" id="ARBA00023012"/>
    </source>
</evidence>
<dbReference type="PANTHER" id="PTHR48111:SF43">
    <property type="entry name" value="STAGE 0 SPORULATION PROTEIN A HOMOLOG"/>
    <property type="match status" value="1"/>
</dbReference>
<reference evidence="11 12" key="1">
    <citation type="submission" date="2018-07" db="EMBL/GenBank/DDBJ databases">
        <title>Bacillus sp. YLB-04 draft genome sequence.</title>
        <authorList>
            <person name="Yu L."/>
            <person name="Tang X."/>
        </authorList>
    </citation>
    <scope>NUCLEOTIDE SEQUENCE [LARGE SCALE GENOMIC DNA]</scope>
    <source>
        <strain evidence="11 12">YLB-04</strain>
    </source>
</reference>
<keyword evidence="3" id="KW-0902">Two-component regulatory system</keyword>
<keyword evidence="2 7" id="KW-0597">Phosphoprotein</keyword>
<dbReference type="InterPro" id="IPR001789">
    <property type="entry name" value="Sig_transdc_resp-reg_receiver"/>
</dbReference>